<evidence type="ECO:0000256" key="1">
    <source>
        <dbReference type="SAM" id="MobiDB-lite"/>
    </source>
</evidence>
<dbReference type="PRINTS" id="PR00038">
    <property type="entry name" value="HTHLUXR"/>
</dbReference>
<comment type="caution">
    <text evidence="3">The sequence shown here is derived from an EMBL/GenBank/DDBJ whole genome shotgun (WGS) entry which is preliminary data.</text>
</comment>
<feature type="region of interest" description="Disordered" evidence="1">
    <location>
        <begin position="153"/>
        <end position="176"/>
    </location>
</feature>
<feature type="domain" description="HTH luxR-type" evidence="2">
    <location>
        <begin position="742"/>
        <end position="807"/>
    </location>
</feature>
<dbReference type="PANTHER" id="PTHR47691:SF3">
    <property type="entry name" value="HTH-TYPE TRANSCRIPTIONAL REGULATOR RV0890C-RELATED"/>
    <property type="match status" value="1"/>
</dbReference>
<dbReference type="PANTHER" id="PTHR47691">
    <property type="entry name" value="REGULATOR-RELATED"/>
    <property type="match status" value="1"/>
</dbReference>
<dbReference type="InterPro" id="IPR000792">
    <property type="entry name" value="Tscrpt_reg_LuxR_C"/>
</dbReference>
<dbReference type="Gene3D" id="3.40.50.300">
    <property type="entry name" value="P-loop containing nucleotide triphosphate hydrolases"/>
    <property type="match status" value="1"/>
</dbReference>
<accession>A0ABV9E0I5</accession>
<dbReference type="Pfam" id="PF13191">
    <property type="entry name" value="AAA_16"/>
    <property type="match status" value="1"/>
</dbReference>
<proteinExistence type="predicted"/>
<dbReference type="Pfam" id="PF13424">
    <property type="entry name" value="TPR_12"/>
    <property type="match status" value="1"/>
</dbReference>
<reference evidence="4" key="1">
    <citation type="journal article" date="2019" name="Int. J. Syst. Evol. Microbiol.">
        <title>The Global Catalogue of Microorganisms (GCM) 10K type strain sequencing project: providing services to taxonomists for standard genome sequencing and annotation.</title>
        <authorList>
            <consortium name="The Broad Institute Genomics Platform"/>
            <consortium name="The Broad Institute Genome Sequencing Center for Infectious Disease"/>
            <person name="Wu L."/>
            <person name="Ma J."/>
        </authorList>
    </citation>
    <scope>NUCLEOTIDE SEQUENCE [LARGE SCALE GENOMIC DNA]</scope>
    <source>
        <strain evidence="4">XZYJ18</strain>
    </source>
</reference>
<dbReference type="Gene3D" id="1.10.10.10">
    <property type="entry name" value="Winged helix-like DNA-binding domain superfamily/Winged helix DNA-binding domain"/>
    <property type="match status" value="1"/>
</dbReference>
<gene>
    <name evidence="3" type="ORF">ACFO4E_22660</name>
</gene>
<dbReference type="InterPro" id="IPR016032">
    <property type="entry name" value="Sig_transdc_resp-reg_C-effctor"/>
</dbReference>
<dbReference type="Gene3D" id="1.25.40.10">
    <property type="entry name" value="Tetratricopeptide repeat domain"/>
    <property type="match status" value="1"/>
</dbReference>
<dbReference type="SUPFAM" id="SSF46894">
    <property type="entry name" value="C-terminal effector domain of the bipartite response regulators"/>
    <property type="match status" value="1"/>
</dbReference>
<dbReference type="PROSITE" id="PS50043">
    <property type="entry name" value="HTH_LUXR_2"/>
    <property type="match status" value="1"/>
</dbReference>
<dbReference type="SUPFAM" id="SSF52540">
    <property type="entry name" value="P-loop containing nucleoside triphosphate hydrolases"/>
    <property type="match status" value="1"/>
</dbReference>
<name>A0ABV9E0I5_9ACTN</name>
<dbReference type="InterPro" id="IPR027417">
    <property type="entry name" value="P-loop_NTPase"/>
</dbReference>
<dbReference type="Pfam" id="PF00196">
    <property type="entry name" value="GerE"/>
    <property type="match status" value="1"/>
</dbReference>
<dbReference type="InterPro" id="IPR041664">
    <property type="entry name" value="AAA_16"/>
</dbReference>
<dbReference type="InterPro" id="IPR036388">
    <property type="entry name" value="WH-like_DNA-bd_sf"/>
</dbReference>
<evidence type="ECO:0000259" key="2">
    <source>
        <dbReference type="PROSITE" id="PS50043"/>
    </source>
</evidence>
<dbReference type="InterPro" id="IPR058852">
    <property type="entry name" value="HTH_77"/>
</dbReference>
<dbReference type="CDD" id="cd06170">
    <property type="entry name" value="LuxR_C_like"/>
    <property type="match status" value="1"/>
</dbReference>
<dbReference type="RefSeq" id="WP_378577996.1">
    <property type="nucleotide sequence ID" value="NZ_JBHSFQ010000027.1"/>
</dbReference>
<organism evidence="3 4">
    <name type="scientific">Nocardiopsis mangrovi</name>
    <dbReference type="NCBI Taxonomy" id="1179818"/>
    <lineage>
        <taxon>Bacteria</taxon>
        <taxon>Bacillati</taxon>
        <taxon>Actinomycetota</taxon>
        <taxon>Actinomycetes</taxon>
        <taxon>Streptosporangiales</taxon>
        <taxon>Nocardiopsidaceae</taxon>
        <taxon>Nocardiopsis</taxon>
    </lineage>
</organism>
<keyword evidence="3" id="KW-0067">ATP-binding</keyword>
<feature type="region of interest" description="Disordered" evidence="1">
    <location>
        <begin position="730"/>
        <end position="751"/>
    </location>
</feature>
<keyword evidence="3" id="KW-0547">Nucleotide-binding</keyword>
<dbReference type="InterPro" id="IPR019734">
    <property type="entry name" value="TPR_rpt"/>
</dbReference>
<evidence type="ECO:0000313" key="3">
    <source>
        <dbReference type="EMBL" id="MFC4564670.1"/>
    </source>
</evidence>
<dbReference type="InterPro" id="IPR011990">
    <property type="entry name" value="TPR-like_helical_dom_sf"/>
</dbReference>
<dbReference type="SUPFAM" id="SSF48452">
    <property type="entry name" value="TPR-like"/>
    <property type="match status" value="1"/>
</dbReference>
<evidence type="ECO:0000313" key="4">
    <source>
        <dbReference type="Proteomes" id="UP001595923"/>
    </source>
</evidence>
<sequence length="810" mass="86868">MAPQTAPARQNLPADSDSFIGRERDLSDLLRLLDTDRVVTLCGPGGIGKTRLALRLAAQATASFPDGVWLAALADASTQWEVASRIAAALAVAEEPGRGLIETLCDALSSRRLLLVLDSCDRAAGHVAEVGRTLTRRCPEISLLLTAADPVGADGESVRRVPPLPPPRSDDGTDPARNEAVRLFLDRAGRASPAGPVDADQPAVAEICRLVDGNPLAIELVAAWTGHLSPTLIAEGLAGLLAPDCGNGSRPPVVDAVLDWSHALLSEAERVLLRRLAVFPDWDLELAERVCSGGRLGETAVLDLLSALVDRSLVGLTGEHRGRVRYRLPGPVRRYAAARLADAGEEDAVRERHCERMALIVEELGRASVIGRALPWPERFGNWQRVIAEYDNIRAALHWAVSSRRVREGLRLCVGLRPFWVTGYRFSEGDRWSGLFLDMPGGPALLRGRALVGRGELAWARHDLGPAVRLAEEGMRIGRENGDTEPVVRALNVLSMIDLRVGAYDRAEERLAETLKMARDSGDLWNEAMALGSQGTLAARQGDLSAADTRYNTALMILRGMDHRWGVGITLIGRGTIAEAQGDLFAADRSYRQAMDIQRDIGAAPELARCLAGVGRIAYGLGATGQAFDYLSEALTLSHSTGQLIGVADALLSIARVAAAQGLECDAFRLAGAAAVFREGTGLPESRRPWPLHEGVDDPDPELVACWNEGRDLGFDAAVSLALAVADAARSPRPRPPAAGTAEPPRKALTPREHEIAGLVGEQLSNRAISERLFVAPATVARHIANINRKMGFNSRKQIAAWVSQHDGAA</sequence>
<dbReference type="GO" id="GO:0005524">
    <property type="term" value="F:ATP binding"/>
    <property type="evidence" value="ECO:0007669"/>
    <property type="project" value="UniProtKB-KW"/>
</dbReference>
<protein>
    <submittedName>
        <fullName evidence="3">ATP-binding protein</fullName>
    </submittedName>
</protein>
<keyword evidence="4" id="KW-1185">Reference proteome</keyword>
<dbReference type="SMART" id="SM00028">
    <property type="entry name" value="TPR"/>
    <property type="match status" value="4"/>
</dbReference>
<dbReference type="PRINTS" id="PR00364">
    <property type="entry name" value="DISEASERSIST"/>
</dbReference>
<dbReference type="EMBL" id="JBHSFQ010000027">
    <property type="protein sequence ID" value="MFC4564670.1"/>
    <property type="molecule type" value="Genomic_DNA"/>
</dbReference>
<dbReference type="SMART" id="SM00421">
    <property type="entry name" value="HTH_LUXR"/>
    <property type="match status" value="1"/>
</dbReference>
<dbReference type="Pfam" id="PF25872">
    <property type="entry name" value="HTH_77"/>
    <property type="match status" value="1"/>
</dbReference>
<dbReference type="Proteomes" id="UP001595923">
    <property type="component" value="Unassembled WGS sequence"/>
</dbReference>